<dbReference type="GO" id="GO:0040029">
    <property type="term" value="P:epigenetic regulation of gene expression"/>
    <property type="evidence" value="ECO:0007669"/>
    <property type="project" value="TreeGrafter"/>
</dbReference>
<dbReference type="OMA" id="DGFCIFN"/>
<dbReference type="PRINTS" id="PR01270">
    <property type="entry name" value="HDASUPER"/>
</dbReference>
<dbReference type="InterPro" id="IPR000286">
    <property type="entry name" value="HDACs"/>
</dbReference>
<protein>
    <submittedName>
        <fullName evidence="4">Histone deacetylase</fullName>
    </submittedName>
</protein>
<dbReference type="InterPro" id="IPR044150">
    <property type="entry name" value="HDAC_classIV"/>
</dbReference>
<feature type="compositionally biased region" description="Low complexity" evidence="2">
    <location>
        <begin position="33"/>
        <end position="71"/>
    </location>
</feature>
<evidence type="ECO:0000256" key="1">
    <source>
        <dbReference type="ARBA" id="ARBA00022801"/>
    </source>
</evidence>
<keyword evidence="5" id="KW-1185">Reference proteome</keyword>
<proteinExistence type="predicted"/>
<dbReference type="SMR" id="C1NA45"/>
<dbReference type="AlphaFoldDB" id="C1NA45"/>
<dbReference type="Proteomes" id="UP000001876">
    <property type="component" value="Unassembled WGS sequence"/>
</dbReference>
<dbReference type="Gene3D" id="3.40.800.20">
    <property type="entry name" value="Histone deacetylase domain"/>
    <property type="match status" value="1"/>
</dbReference>
<dbReference type="EMBL" id="GG663752">
    <property type="protein sequence ID" value="EEH51059.1"/>
    <property type="molecule type" value="Genomic_DNA"/>
</dbReference>
<dbReference type="OrthoDB" id="437693at2759"/>
<dbReference type="RefSeq" id="XP_003064725.1">
    <property type="nucleotide sequence ID" value="XM_003064679.1"/>
</dbReference>
<dbReference type="CDD" id="cd09993">
    <property type="entry name" value="HDAC_classIV"/>
    <property type="match status" value="1"/>
</dbReference>
<dbReference type="InterPro" id="IPR023801">
    <property type="entry name" value="His_deacetylse_dom"/>
</dbReference>
<organism evidence="5">
    <name type="scientific">Micromonas pusilla (strain CCMP1545)</name>
    <name type="common">Picoplanktonic green alga</name>
    <dbReference type="NCBI Taxonomy" id="564608"/>
    <lineage>
        <taxon>Eukaryota</taxon>
        <taxon>Viridiplantae</taxon>
        <taxon>Chlorophyta</taxon>
        <taxon>Mamiellophyceae</taxon>
        <taxon>Mamiellales</taxon>
        <taxon>Mamiellaceae</taxon>
        <taxon>Micromonas</taxon>
    </lineage>
</organism>
<dbReference type="SUPFAM" id="SSF52768">
    <property type="entry name" value="Arginase/deacetylase"/>
    <property type="match status" value="1"/>
</dbReference>
<dbReference type="GeneID" id="9690287"/>
<reference evidence="4 5" key="1">
    <citation type="journal article" date="2009" name="Science">
        <title>Green evolution and dynamic adaptations revealed by genomes of the marine picoeukaryotes Micromonas.</title>
        <authorList>
            <person name="Worden A.Z."/>
            <person name="Lee J.H."/>
            <person name="Mock T."/>
            <person name="Rouze P."/>
            <person name="Simmons M.P."/>
            <person name="Aerts A.L."/>
            <person name="Allen A.E."/>
            <person name="Cuvelier M.L."/>
            <person name="Derelle E."/>
            <person name="Everett M.V."/>
            <person name="Foulon E."/>
            <person name="Grimwood J."/>
            <person name="Gundlach H."/>
            <person name="Henrissat B."/>
            <person name="Napoli C."/>
            <person name="McDonald S.M."/>
            <person name="Parker M.S."/>
            <person name="Rombauts S."/>
            <person name="Salamov A."/>
            <person name="Von Dassow P."/>
            <person name="Badger J.H."/>
            <person name="Coutinho P.M."/>
            <person name="Demir E."/>
            <person name="Dubchak I."/>
            <person name="Gentemann C."/>
            <person name="Eikrem W."/>
            <person name="Gready J.E."/>
            <person name="John U."/>
            <person name="Lanier W."/>
            <person name="Lindquist E.A."/>
            <person name="Lucas S."/>
            <person name="Mayer K.F."/>
            <person name="Moreau H."/>
            <person name="Not F."/>
            <person name="Otillar R."/>
            <person name="Panaud O."/>
            <person name="Pangilinan J."/>
            <person name="Paulsen I."/>
            <person name="Piegu B."/>
            <person name="Poliakov A."/>
            <person name="Robbens S."/>
            <person name="Schmutz J."/>
            <person name="Toulza E."/>
            <person name="Wyss T."/>
            <person name="Zelensky A."/>
            <person name="Zhou K."/>
            <person name="Armbrust E.V."/>
            <person name="Bhattacharya D."/>
            <person name="Goodenough U.W."/>
            <person name="Van de Peer Y."/>
            <person name="Grigoriev I.V."/>
        </authorList>
    </citation>
    <scope>NUCLEOTIDE SEQUENCE [LARGE SCALE GENOMIC DNA]</scope>
    <source>
        <strain evidence="4 5">CCMP1545</strain>
    </source>
</reference>
<dbReference type="eggNOG" id="KOG1344">
    <property type="taxonomic scope" value="Eukaryota"/>
</dbReference>
<dbReference type="PANTHER" id="PTHR10625">
    <property type="entry name" value="HISTONE DEACETYLASE HDAC1-RELATED"/>
    <property type="match status" value="1"/>
</dbReference>
<dbReference type="GO" id="GO:0016787">
    <property type="term" value="F:hydrolase activity"/>
    <property type="evidence" value="ECO:0007669"/>
    <property type="project" value="UniProtKB-KW"/>
</dbReference>
<feature type="domain" description="Histone deacetylase" evidence="3">
    <location>
        <begin position="103"/>
        <end position="369"/>
    </location>
</feature>
<gene>
    <name evidence="4" type="ORF">MICPUCDRAFT_23685</name>
</gene>
<sequence length="385" mass="40933">MRATCRALLASARPRVAARGAHDVAERRIVAAPARAPTTTTSSTTTTTTTRAFGGSPADSASASSESSSCARVKPGDHGLPIVYHPSYSKPALPTGHRFPMTVFKALYERLIREGVAVPGKNLFQPARAPSREELLAAHCETYVDAFCVGALDDGASRKIGLPWSEDLVERTLHEVSGTILTADLALTCGMAMNTAGGTHHAHRAHGSGFCILNDLAVTAKRVLQRGAVERVLIVDLDVHQGDGTAAIVEDDDRVFVLDAHCADNFPHKKATASRDIALAKGTGDDAYMKAVEEGLREVLEEFKPQLVLYDAGVDVHEADALGGLSLTDEGLIRREALVLDTVVGRGIPIAGFVGGGYDADVAALARRHAVLHHVAREIYESNRL</sequence>
<keyword evidence="1" id="KW-0378">Hydrolase</keyword>
<dbReference type="KEGG" id="mpp:MICPUCDRAFT_23685"/>
<dbReference type="InterPro" id="IPR023696">
    <property type="entry name" value="Ureohydrolase_dom_sf"/>
</dbReference>
<evidence type="ECO:0000313" key="4">
    <source>
        <dbReference type="EMBL" id="EEH51059.1"/>
    </source>
</evidence>
<name>C1NA45_MICPC</name>
<evidence type="ECO:0000259" key="3">
    <source>
        <dbReference type="Pfam" id="PF00850"/>
    </source>
</evidence>
<dbReference type="STRING" id="564608.C1NA45"/>
<dbReference type="Pfam" id="PF00850">
    <property type="entry name" value="Hist_deacetyl"/>
    <property type="match status" value="1"/>
</dbReference>
<dbReference type="GO" id="GO:0004407">
    <property type="term" value="F:histone deacetylase activity"/>
    <property type="evidence" value="ECO:0007669"/>
    <property type="project" value="InterPro"/>
</dbReference>
<dbReference type="PANTHER" id="PTHR10625:SF32">
    <property type="entry name" value="HISTONE DEACETYLASE"/>
    <property type="match status" value="1"/>
</dbReference>
<accession>C1NA45</accession>
<evidence type="ECO:0000256" key="2">
    <source>
        <dbReference type="SAM" id="MobiDB-lite"/>
    </source>
</evidence>
<evidence type="ECO:0000313" key="5">
    <source>
        <dbReference type="Proteomes" id="UP000001876"/>
    </source>
</evidence>
<dbReference type="InterPro" id="IPR037138">
    <property type="entry name" value="His_deacetylse_dom_sf"/>
</dbReference>
<feature type="region of interest" description="Disordered" evidence="2">
    <location>
        <begin position="33"/>
        <end position="73"/>
    </location>
</feature>